<keyword evidence="6 11" id="KW-1133">Transmembrane helix</keyword>
<feature type="transmembrane region" description="Helical" evidence="11">
    <location>
        <begin position="362"/>
        <end position="382"/>
    </location>
</feature>
<feature type="transmembrane region" description="Helical" evidence="11">
    <location>
        <begin position="31"/>
        <end position="49"/>
    </location>
</feature>
<evidence type="ECO:0000256" key="7">
    <source>
        <dbReference type="ARBA" id="ARBA00023053"/>
    </source>
</evidence>
<dbReference type="Proteomes" id="UP000655830">
    <property type="component" value="Unassembled WGS sequence"/>
</dbReference>
<dbReference type="Gene3D" id="1.20.1530.20">
    <property type="match status" value="1"/>
</dbReference>
<feature type="transmembrane region" description="Helical" evidence="11">
    <location>
        <begin position="85"/>
        <end position="109"/>
    </location>
</feature>
<comment type="similarity">
    <text evidence="2">Belongs to the monovalent cation:proton antiporter 2 (CPA2) transporter (TC 2.A.37) family.</text>
</comment>
<organism evidence="13 14">
    <name type="scientific">Zhenhengia yiwuensis</name>
    <dbReference type="NCBI Taxonomy" id="2763666"/>
    <lineage>
        <taxon>Bacteria</taxon>
        <taxon>Bacillati</taxon>
        <taxon>Bacillota</taxon>
        <taxon>Clostridia</taxon>
        <taxon>Lachnospirales</taxon>
        <taxon>Lachnospiraceae</taxon>
        <taxon>Zhenhengia</taxon>
    </lineage>
</organism>
<comment type="caution">
    <text evidence="13">The sequence shown here is derived from an EMBL/GenBank/DDBJ whole genome shotgun (WGS) entry which is preliminary data.</text>
</comment>
<keyword evidence="4" id="KW-0050">Antiport</keyword>
<dbReference type="InterPro" id="IPR006153">
    <property type="entry name" value="Cation/H_exchanger_TM"/>
</dbReference>
<feature type="transmembrane region" description="Helical" evidence="11">
    <location>
        <begin position="188"/>
        <end position="210"/>
    </location>
</feature>
<dbReference type="GO" id="GO:1902600">
    <property type="term" value="P:proton transmembrane transport"/>
    <property type="evidence" value="ECO:0007669"/>
    <property type="project" value="InterPro"/>
</dbReference>
<keyword evidence="14" id="KW-1185">Reference proteome</keyword>
<dbReference type="AlphaFoldDB" id="A0A926EIB3"/>
<proteinExistence type="inferred from homology"/>
<evidence type="ECO:0000256" key="11">
    <source>
        <dbReference type="SAM" id="Phobius"/>
    </source>
</evidence>
<evidence type="ECO:0000256" key="6">
    <source>
        <dbReference type="ARBA" id="ARBA00022989"/>
    </source>
</evidence>
<keyword evidence="8" id="KW-0406">Ion transport</keyword>
<dbReference type="GO" id="GO:0016020">
    <property type="term" value="C:membrane"/>
    <property type="evidence" value="ECO:0007669"/>
    <property type="project" value="UniProtKB-SubCell"/>
</dbReference>
<evidence type="ECO:0000256" key="8">
    <source>
        <dbReference type="ARBA" id="ARBA00023065"/>
    </source>
</evidence>
<evidence type="ECO:0000256" key="10">
    <source>
        <dbReference type="ARBA" id="ARBA00023201"/>
    </source>
</evidence>
<dbReference type="InterPro" id="IPR038770">
    <property type="entry name" value="Na+/solute_symporter_sf"/>
</dbReference>
<feature type="transmembrane region" description="Helical" evidence="11">
    <location>
        <begin position="155"/>
        <end position="176"/>
    </location>
</feature>
<evidence type="ECO:0000256" key="4">
    <source>
        <dbReference type="ARBA" id="ARBA00022449"/>
    </source>
</evidence>
<feature type="transmembrane region" description="Helical" evidence="11">
    <location>
        <begin position="6"/>
        <end position="24"/>
    </location>
</feature>
<dbReference type="RefSeq" id="WP_249333596.1">
    <property type="nucleotide sequence ID" value="NZ_JACRSY010000031.1"/>
</dbReference>
<name>A0A926EIB3_9FIRM</name>
<feature type="transmembrane region" description="Helical" evidence="11">
    <location>
        <begin position="300"/>
        <end position="320"/>
    </location>
</feature>
<evidence type="ECO:0000256" key="2">
    <source>
        <dbReference type="ARBA" id="ARBA00005551"/>
    </source>
</evidence>
<protein>
    <submittedName>
        <fullName evidence="13">Cation:proton antiporter</fullName>
    </submittedName>
</protein>
<keyword evidence="3" id="KW-0813">Transport</keyword>
<comment type="subcellular location">
    <subcellularLocation>
        <location evidence="1">Membrane</location>
        <topology evidence="1">Multi-pass membrane protein</topology>
    </subcellularLocation>
</comment>
<keyword evidence="10" id="KW-0739">Sodium transport</keyword>
<dbReference type="PANTHER" id="PTHR43562">
    <property type="entry name" value="NAPA-TYPE SODIUM/HYDROGEN ANTIPORTER"/>
    <property type="match status" value="1"/>
</dbReference>
<feature type="transmembrane region" description="Helical" evidence="11">
    <location>
        <begin position="121"/>
        <end position="143"/>
    </location>
</feature>
<evidence type="ECO:0000313" key="14">
    <source>
        <dbReference type="Proteomes" id="UP000655830"/>
    </source>
</evidence>
<feature type="transmembrane region" description="Helical" evidence="11">
    <location>
        <begin position="222"/>
        <end position="238"/>
    </location>
</feature>
<sequence>MLSYEFFLDLAIILIAAKLFGIAFRKIHLPQVVGVLIAGLVIGPNMLGLVNESEFLVKMAELGVIMLMFTAGLETDLKELKNTGLASMCIAVLGVVTPLGGGYVLYSLFHGGFSPVGSEEFFRALFIGIIITATSVSITVETLREMGKLKGKVGTAILSAAIIDDVVGIILLTFVIGLKNPTVSPGKVVFNTVAFFVLAAIGGVLVNYLFKYFDKKYPHRRRIPIYGFVLCLLLAYVAEEYFGIADITGAYVAGIILCNIRSSEYIVEKIDISSYMIFSPIFFTSIGLKTEINGVTGTILAFSVGFVLVALLSKIIGCGVGAKLIGFNSHEALRIGVGMMARGEVALIVAQKGLSAGLMDPVYFTSVIFLVITSSVITPIILKVLYKKEDAIDEQVQAKSALVH</sequence>
<keyword evidence="7" id="KW-0915">Sodium</keyword>
<keyword evidence="9 11" id="KW-0472">Membrane</keyword>
<gene>
    <name evidence="13" type="ORF">H8718_15425</name>
</gene>
<accession>A0A926EIB3</accession>
<feature type="transmembrane region" description="Helical" evidence="11">
    <location>
        <begin position="272"/>
        <end position="288"/>
    </location>
</feature>
<evidence type="ECO:0000256" key="1">
    <source>
        <dbReference type="ARBA" id="ARBA00004141"/>
    </source>
</evidence>
<reference evidence="13" key="1">
    <citation type="submission" date="2020-08" db="EMBL/GenBank/DDBJ databases">
        <title>Genome public.</title>
        <authorList>
            <person name="Liu C."/>
            <person name="Sun Q."/>
        </authorList>
    </citation>
    <scope>NUCLEOTIDE SEQUENCE</scope>
    <source>
        <strain evidence="13">NSJ-12</strain>
    </source>
</reference>
<dbReference type="EMBL" id="JACRSY010000031">
    <property type="protein sequence ID" value="MBC8580909.1"/>
    <property type="molecule type" value="Genomic_DNA"/>
</dbReference>
<dbReference type="Pfam" id="PF00999">
    <property type="entry name" value="Na_H_Exchanger"/>
    <property type="match status" value="1"/>
</dbReference>
<evidence type="ECO:0000256" key="9">
    <source>
        <dbReference type="ARBA" id="ARBA00023136"/>
    </source>
</evidence>
<dbReference type="GO" id="GO:0006814">
    <property type="term" value="P:sodium ion transport"/>
    <property type="evidence" value="ECO:0007669"/>
    <property type="project" value="UniProtKB-KW"/>
</dbReference>
<evidence type="ECO:0000256" key="5">
    <source>
        <dbReference type="ARBA" id="ARBA00022692"/>
    </source>
</evidence>
<evidence type="ECO:0000259" key="12">
    <source>
        <dbReference type="Pfam" id="PF00999"/>
    </source>
</evidence>
<evidence type="ECO:0000313" key="13">
    <source>
        <dbReference type="EMBL" id="MBC8580909.1"/>
    </source>
</evidence>
<keyword evidence="5 11" id="KW-0812">Transmembrane</keyword>
<dbReference type="GO" id="GO:0015297">
    <property type="term" value="F:antiporter activity"/>
    <property type="evidence" value="ECO:0007669"/>
    <property type="project" value="UniProtKB-KW"/>
</dbReference>
<evidence type="ECO:0000256" key="3">
    <source>
        <dbReference type="ARBA" id="ARBA00022448"/>
    </source>
</evidence>
<dbReference type="PANTHER" id="PTHR43562:SF3">
    <property type="entry name" value="SODIUM ION_PROTON EXCHANGER (EUROFUNG)"/>
    <property type="match status" value="1"/>
</dbReference>
<feature type="domain" description="Cation/H+ exchanger transmembrane" evidence="12">
    <location>
        <begin position="17"/>
        <end position="387"/>
    </location>
</feature>